<evidence type="ECO:0000256" key="2">
    <source>
        <dbReference type="ARBA" id="ARBA00023125"/>
    </source>
</evidence>
<gene>
    <name evidence="6" type="ORF">CGZ94_02070</name>
</gene>
<organism evidence="6 7">
    <name type="scientific">Enemella evansiae</name>
    <dbReference type="NCBI Taxonomy" id="2016499"/>
    <lineage>
        <taxon>Bacteria</taxon>
        <taxon>Bacillati</taxon>
        <taxon>Actinomycetota</taxon>
        <taxon>Actinomycetes</taxon>
        <taxon>Propionibacteriales</taxon>
        <taxon>Propionibacteriaceae</taxon>
        <taxon>Enemella</taxon>
    </lineage>
</organism>
<dbReference type="GO" id="GO:0003700">
    <property type="term" value="F:DNA-binding transcription factor activity"/>
    <property type="evidence" value="ECO:0007669"/>
    <property type="project" value="TreeGrafter"/>
</dbReference>
<proteinExistence type="predicted"/>
<dbReference type="RefSeq" id="WP_094404481.1">
    <property type="nucleotide sequence ID" value="NZ_NMVO01000001.1"/>
</dbReference>
<dbReference type="InterPro" id="IPR046335">
    <property type="entry name" value="LacI/GalR-like_sensor"/>
</dbReference>
<dbReference type="PANTHER" id="PTHR30146">
    <property type="entry name" value="LACI-RELATED TRANSCRIPTIONAL REPRESSOR"/>
    <property type="match status" value="1"/>
</dbReference>
<accession>A0A255GSS1</accession>
<evidence type="ECO:0000256" key="1">
    <source>
        <dbReference type="ARBA" id="ARBA00023015"/>
    </source>
</evidence>
<dbReference type="SMART" id="SM00354">
    <property type="entry name" value="HTH_LACI"/>
    <property type="match status" value="1"/>
</dbReference>
<name>A0A255GSS1_9ACTN</name>
<feature type="region of interest" description="Disordered" evidence="4">
    <location>
        <begin position="315"/>
        <end position="344"/>
    </location>
</feature>
<evidence type="ECO:0000313" key="6">
    <source>
        <dbReference type="EMBL" id="OYO17696.1"/>
    </source>
</evidence>
<dbReference type="SUPFAM" id="SSF53822">
    <property type="entry name" value="Periplasmic binding protein-like I"/>
    <property type="match status" value="1"/>
</dbReference>
<dbReference type="InterPro" id="IPR028082">
    <property type="entry name" value="Peripla_BP_I"/>
</dbReference>
<feature type="compositionally biased region" description="Polar residues" evidence="4">
    <location>
        <begin position="335"/>
        <end position="344"/>
    </location>
</feature>
<dbReference type="InterPro" id="IPR010982">
    <property type="entry name" value="Lambda_DNA-bd_dom_sf"/>
</dbReference>
<evidence type="ECO:0000256" key="3">
    <source>
        <dbReference type="ARBA" id="ARBA00023163"/>
    </source>
</evidence>
<dbReference type="Gene3D" id="3.40.50.2300">
    <property type="match status" value="2"/>
</dbReference>
<keyword evidence="3" id="KW-0804">Transcription</keyword>
<protein>
    <submittedName>
        <fullName evidence="6">LacI family transcriptional regulator</fullName>
    </submittedName>
</protein>
<dbReference type="PRINTS" id="PR00036">
    <property type="entry name" value="HTHLACI"/>
</dbReference>
<dbReference type="AlphaFoldDB" id="A0A255GSS1"/>
<dbReference type="CDD" id="cd01574">
    <property type="entry name" value="PBP1_LacI"/>
    <property type="match status" value="1"/>
</dbReference>
<keyword evidence="1" id="KW-0805">Transcription regulation</keyword>
<dbReference type="Pfam" id="PF13377">
    <property type="entry name" value="Peripla_BP_3"/>
    <property type="match status" value="1"/>
</dbReference>
<dbReference type="EMBL" id="NMVO01000001">
    <property type="protein sequence ID" value="OYO17696.1"/>
    <property type="molecule type" value="Genomic_DNA"/>
</dbReference>
<dbReference type="Proteomes" id="UP000215896">
    <property type="component" value="Unassembled WGS sequence"/>
</dbReference>
<dbReference type="InterPro" id="IPR000843">
    <property type="entry name" value="HTH_LacI"/>
</dbReference>
<feature type="domain" description="HTH lacI-type" evidence="5">
    <location>
        <begin position="15"/>
        <end position="69"/>
    </location>
</feature>
<dbReference type="Pfam" id="PF00356">
    <property type="entry name" value="LacI"/>
    <property type="match status" value="1"/>
</dbReference>
<dbReference type="PANTHER" id="PTHR30146:SF109">
    <property type="entry name" value="HTH-TYPE TRANSCRIPTIONAL REGULATOR GALS"/>
    <property type="match status" value="1"/>
</dbReference>
<sequence length="344" mass="37173">METDSMANTGLRRYPSIRDVAKAAGVSYQTVSRVLNDLPDVAPATRTKVLAAVDELGYRRNLTARNLATNRSTTIGIVTDDSPRLGPVSTLMALEKAARQRGSNCSVVTVAEPYADTVPTALRGLEEVGVHGIVVIAPVVSAAAAVRATRVRTPLVLIAAGEDSAPGLLAFAENQELGARIATQHLLRLGHTDIVHVAGSQDWFDGRTRLRGWAAEMREAGLPADRWYESDWTPRFAYDVGKKLVVEGLPTAVFAASDHMALGLLRAFAESGVRVPEDVSVVGYDDAEGSDFYFPPLTTVRQDFMGLATRSLELLDKPTDDPFGDEPPTEPLLQIRQSTARPQR</sequence>
<dbReference type="Gene3D" id="1.10.260.40">
    <property type="entry name" value="lambda repressor-like DNA-binding domains"/>
    <property type="match status" value="1"/>
</dbReference>
<evidence type="ECO:0000259" key="5">
    <source>
        <dbReference type="PROSITE" id="PS50932"/>
    </source>
</evidence>
<dbReference type="PROSITE" id="PS00356">
    <property type="entry name" value="HTH_LACI_1"/>
    <property type="match status" value="1"/>
</dbReference>
<dbReference type="OrthoDB" id="9785139at2"/>
<keyword evidence="7" id="KW-1185">Reference proteome</keyword>
<dbReference type="SUPFAM" id="SSF47413">
    <property type="entry name" value="lambda repressor-like DNA-binding domains"/>
    <property type="match status" value="1"/>
</dbReference>
<dbReference type="CDD" id="cd01392">
    <property type="entry name" value="HTH_LacI"/>
    <property type="match status" value="1"/>
</dbReference>
<reference evidence="6 7" key="1">
    <citation type="submission" date="2017-07" db="EMBL/GenBank/DDBJ databases">
        <title>Draft whole genome sequences of clinical Proprionibacteriaceae strains.</title>
        <authorList>
            <person name="Bernier A.-M."/>
            <person name="Bernard K."/>
            <person name="Domingo M.-C."/>
        </authorList>
    </citation>
    <scope>NUCLEOTIDE SEQUENCE [LARGE SCALE GENOMIC DNA]</scope>
    <source>
        <strain evidence="6 7">NML 030167</strain>
    </source>
</reference>
<dbReference type="GO" id="GO:0000976">
    <property type="term" value="F:transcription cis-regulatory region binding"/>
    <property type="evidence" value="ECO:0007669"/>
    <property type="project" value="TreeGrafter"/>
</dbReference>
<evidence type="ECO:0000313" key="7">
    <source>
        <dbReference type="Proteomes" id="UP000215896"/>
    </source>
</evidence>
<evidence type="ECO:0000256" key="4">
    <source>
        <dbReference type="SAM" id="MobiDB-lite"/>
    </source>
</evidence>
<comment type="caution">
    <text evidence="6">The sequence shown here is derived from an EMBL/GenBank/DDBJ whole genome shotgun (WGS) entry which is preliminary data.</text>
</comment>
<dbReference type="PROSITE" id="PS50932">
    <property type="entry name" value="HTH_LACI_2"/>
    <property type="match status" value="1"/>
</dbReference>
<keyword evidence="2" id="KW-0238">DNA-binding</keyword>